<reference evidence="4 5" key="1">
    <citation type="submission" date="2015-05" db="EMBL/GenBank/DDBJ databases">
        <title>Genome sequencing and analysis of members of genus Stenotrophomonas.</title>
        <authorList>
            <person name="Patil P.P."/>
            <person name="Midha S."/>
            <person name="Patil P.B."/>
        </authorList>
    </citation>
    <scope>NUCLEOTIDE SEQUENCE [LARGE SCALE GENOMIC DNA]</scope>
    <source>
        <strain evidence="4 5">DSM 18929</strain>
    </source>
</reference>
<dbReference type="AlphaFoldDB" id="A0A0R0CDU9"/>
<dbReference type="GO" id="GO:0016779">
    <property type="term" value="F:nucleotidyltransferase activity"/>
    <property type="evidence" value="ECO:0007669"/>
    <property type="project" value="UniProtKB-KW"/>
</dbReference>
<evidence type="ECO:0000313" key="5">
    <source>
        <dbReference type="Proteomes" id="UP000050864"/>
    </source>
</evidence>
<gene>
    <name evidence="4" type="ORF">ABB26_09830</name>
</gene>
<accession>A0A0R0CDU9</accession>
<comment type="caution">
    <text evidence="4">The sequence shown here is derived from an EMBL/GenBank/DDBJ whole genome shotgun (WGS) entry which is preliminary data.</text>
</comment>
<proteinExistence type="predicted"/>
<keyword evidence="5" id="KW-1185">Reference proteome</keyword>
<evidence type="ECO:0000313" key="4">
    <source>
        <dbReference type="EMBL" id="KRG64004.1"/>
    </source>
</evidence>
<dbReference type="PANTHER" id="PTHR43793">
    <property type="entry name" value="FAD SYNTHASE"/>
    <property type="match status" value="1"/>
</dbReference>
<dbReference type="InterPro" id="IPR014729">
    <property type="entry name" value="Rossmann-like_a/b/a_fold"/>
</dbReference>
<dbReference type="PANTHER" id="PTHR43793:SF1">
    <property type="entry name" value="FAD SYNTHASE"/>
    <property type="match status" value="1"/>
</dbReference>
<keyword evidence="2" id="KW-0548">Nucleotidyltransferase</keyword>
<name>A0A0R0CDU9_9GAMM</name>
<dbReference type="Proteomes" id="UP000050864">
    <property type="component" value="Unassembled WGS sequence"/>
</dbReference>
<evidence type="ECO:0000256" key="2">
    <source>
        <dbReference type="ARBA" id="ARBA00022695"/>
    </source>
</evidence>
<dbReference type="STRING" id="405444.ABB26_09830"/>
<evidence type="ECO:0000259" key="3">
    <source>
        <dbReference type="Pfam" id="PF01467"/>
    </source>
</evidence>
<dbReference type="SUPFAM" id="SSF52374">
    <property type="entry name" value="Nucleotidylyl transferase"/>
    <property type="match status" value="1"/>
</dbReference>
<keyword evidence="1" id="KW-0808">Transferase</keyword>
<protein>
    <recommendedName>
        <fullName evidence="3">Cytidyltransferase-like domain-containing protein</fullName>
    </recommendedName>
</protein>
<dbReference type="Gene3D" id="3.40.50.620">
    <property type="entry name" value="HUPs"/>
    <property type="match status" value="1"/>
</dbReference>
<feature type="domain" description="Cytidyltransferase-like" evidence="3">
    <location>
        <begin position="9"/>
        <end position="128"/>
    </location>
</feature>
<dbReference type="PATRIC" id="fig|405444.3.peg.981"/>
<dbReference type="InterPro" id="IPR004821">
    <property type="entry name" value="Cyt_trans-like"/>
</dbReference>
<sequence>MERKPRTVLTYGTFDLFHVGHLNLLRRMRALGDRLVVGVSTDEFNALKGKKTVVPFKDRFAIVQGVRYVDQVIAENDWSQKASDIQSLGADVLGMGDDWEGKFDHLSGYCEVVYLPRTKDISSTEIKRVLSALDSEHVVELKAALDIVSTIVRRFE</sequence>
<dbReference type="EMBL" id="LDJI01000019">
    <property type="protein sequence ID" value="KRG64004.1"/>
    <property type="molecule type" value="Genomic_DNA"/>
</dbReference>
<dbReference type="Pfam" id="PF01467">
    <property type="entry name" value="CTP_transf_like"/>
    <property type="match status" value="1"/>
</dbReference>
<evidence type="ECO:0000256" key="1">
    <source>
        <dbReference type="ARBA" id="ARBA00022679"/>
    </source>
</evidence>
<dbReference type="NCBIfam" id="TIGR00125">
    <property type="entry name" value="cyt_tran_rel"/>
    <property type="match status" value="1"/>
</dbReference>
<organism evidence="4 5">
    <name type="scientific">Stenotrophomonas humi</name>
    <dbReference type="NCBI Taxonomy" id="405444"/>
    <lineage>
        <taxon>Bacteria</taxon>
        <taxon>Pseudomonadati</taxon>
        <taxon>Pseudomonadota</taxon>
        <taxon>Gammaproteobacteria</taxon>
        <taxon>Lysobacterales</taxon>
        <taxon>Lysobacteraceae</taxon>
        <taxon>Stenotrophomonas</taxon>
    </lineage>
</organism>
<dbReference type="InterPro" id="IPR050385">
    <property type="entry name" value="Archaeal_FAD_synthase"/>
</dbReference>
<dbReference type="OrthoDB" id="9802794at2"/>